<evidence type="ECO:0000313" key="2">
    <source>
        <dbReference type="EMBL" id="VFU14246.1"/>
    </source>
</evidence>
<name>A0A485M551_9ZZZZ</name>
<keyword evidence="1" id="KW-1133">Transmembrane helix</keyword>
<keyword evidence="1" id="KW-0812">Transmembrane</keyword>
<accession>A0A485M551</accession>
<protein>
    <submittedName>
        <fullName evidence="2">Uncharacterized protein</fullName>
    </submittedName>
</protein>
<gene>
    <name evidence="2" type="ORF">SCFA_270025</name>
</gene>
<dbReference type="AlphaFoldDB" id="A0A485M551"/>
<sequence length="240" mass="27109">MKTRDPYQIIIMRPTGERAVMTIRSFWVRVFLSVLVALAVILVVLVVWLSGTRGDLAEAESTIEIQSRELKDLNLLLTHKDEEIIMLKKKLSLSTIYQPLPEPGEPPAAPREEARVEAPAAEVLPPIAGIKDLALSGGELSFKVENVRPLSEGAARGRLFIVFRKQDSEVCHPMVKMQDGIPVETNRGLPFTIRNFKPMNVPVPPDMSDWESVVFYIFDDQGRMRLSMPLDKKQIYQETQ</sequence>
<feature type="transmembrane region" description="Helical" evidence="1">
    <location>
        <begin position="26"/>
        <end position="49"/>
    </location>
</feature>
<organism evidence="2">
    <name type="scientific">anaerobic digester metagenome</name>
    <dbReference type="NCBI Taxonomy" id="1263854"/>
    <lineage>
        <taxon>unclassified sequences</taxon>
        <taxon>metagenomes</taxon>
        <taxon>ecological metagenomes</taxon>
    </lineage>
</organism>
<dbReference type="EMBL" id="CAADRM010000089">
    <property type="protein sequence ID" value="VFU14246.1"/>
    <property type="molecule type" value="Genomic_DNA"/>
</dbReference>
<reference evidence="2" key="1">
    <citation type="submission" date="2019-03" db="EMBL/GenBank/DDBJ databases">
        <authorList>
            <person name="Hao L."/>
        </authorList>
    </citation>
    <scope>NUCLEOTIDE SEQUENCE</scope>
</reference>
<evidence type="ECO:0000256" key="1">
    <source>
        <dbReference type="SAM" id="Phobius"/>
    </source>
</evidence>
<proteinExistence type="predicted"/>
<keyword evidence="1" id="KW-0472">Membrane</keyword>